<evidence type="ECO:0000256" key="1">
    <source>
        <dbReference type="SAM" id="MobiDB-lite"/>
    </source>
</evidence>
<dbReference type="EMBL" id="ML977557">
    <property type="protein sequence ID" value="KAF2007226.1"/>
    <property type="molecule type" value="Genomic_DNA"/>
</dbReference>
<gene>
    <name evidence="2" type="ORF">P154DRAFT_115481</name>
</gene>
<accession>A0A6A5X311</accession>
<name>A0A6A5X311_9PLEO</name>
<dbReference type="AlphaFoldDB" id="A0A6A5X311"/>
<protein>
    <submittedName>
        <fullName evidence="2">Uncharacterized protein</fullName>
    </submittedName>
</protein>
<sequence length="265" mass="28785">MIRLGQLPTPRKVRRMRTRPRHLRLRLPRHGHADGKRACESGSLVDNAAGLSAAALLILGKECQMRAARVRWGATGCWRVLAGAILSQQSGGELPQERSDVGQWSTCSSRHSSARSQAQDRSRSIPSGSPGAAIHDTPGLSRVPVLPEGQCVDGSSSYQSPRSPCIRGPNTMLSKIIKNHASPAAKPTKLARPSERSRLVPRGKACTQARQIALRIPGLNLATISSTRPYVLPCPPERRNIEYVQRYLDAGGASRKAMERLLLCS</sequence>
<feature type="region of interest" description="Disordered" evidence="1">
    <location>
        <begin position="89"/>
        <end position="141"/>
    </location>
</feature>
<reference evidence="2" key="1">
    <citation type="journal article" date="2020" name="Stud. Mycol.">
        <title>101 Dothideomycetes genomes: a test case for predicting lifestyles and emergence of pathogens.</title>
        <authorList>
            <person name="Haridas S."/>
            <person name="Albert R."/>
            <person name="Binder M."/>
            <person name="Bloem J."/>
            <person name="Labutti K."/>
            <person name="Salamov A."/>
            <person name="Andreopoulos B."/>
            <person name="Baker S."/>
            <person name="Barry K."/>
            <person name="Bills G."/>
            <person name="Bluhm B."/>
            <person name="Cannon C."/>
            <person name="Castanera R."/>
            <person name="Culley D."/>
            <person name="Daum C."/>
            <person name="Ezra D."/>
            <person name="Gonzalez J."/>
            <person name="Henrissat B."/>
            <person name="Kuo A."/>
            <person name="Liang C."/>
            <person name="Lipzen A."/>
            <person name="Lutzoni F."/>
            <person name="Magnuson J."/>
            <person name="Mondo S."/>
            <person name="Nolan M."/>
            <person name="Ohm R."/>
            <person name="Pangilinan J."/>
            <person name="Park H.-J."/>
            <person name="Ramirez L."/>
            <person name="Alfaro M."/>
            <person name="Sun H."/>
            <person name="Tritt A."/>
            <person name="Yoshinaga Y."/>
            <person name="Zwiers L.-H."/>
            <person name="Turgeon B."/>
            <person name="Goodwin S."/>
            <person name="Spatafora J."/>
            <person name="Crous P."/>
            <person name="Grigoriev I."/>
        </authorList>
    </citation>
    <scope>NUCLEOTIDE SEQUENCE</scope>
    <source>
        <strain evidence="2">CBS 123094</strain>
    </source>
</reference>
<proteinExistence type="predicted"/>
<evidence type="ECO:0000313" key="3">
    <source>
        <dbReference type="Proteomes" id="UP000799779"/>
    </source>
</evidence>
<evidence type="ECO:0000313" key="2">
    <source>
        <dbReference type="EMBL" id="KAF2007226.1"/>
    </source>
</evidence>
<organism evidence="2 3">
    <name type="scientific">Amniculicola lignicola CBS 123094</name>
    <dbReference type="NCBI Taxonomy" id="1392246"/>
    <lineage>
        <taxon>Eukaryota</taxon>
        <taxon>Fungi</taxon>
        <taxon>Dikarya</taxon>
        <taxon>Ascomycota</taxon>
        <taxon>Pezizomycotina</taxon>
        <taxon>Dothideomycetes</taxon>
        <taxon>Pleosporomycetidae</taxon>
        <taxon>Pleosporales</taxon>
        <taxon>Amniculicolaceae</taxon>
        <taxon>Amniculicola</taxon>
    </lineage>
</organism>
<keyword evidence="3" id="KW-1185">Reference proteome</keyword>
<feature type="compositionally biased region" description="Low complexity" evidence="1">
    <location>
        <begin position="108"/>
        <end position="117"/>
    </location>
</feature>
<dbReference type="Proteomes" id="UP000799779">
    <property type="component" value="Unassembled WGS sequence"/>
</dbReference>